<reference evidence="2" key="2">
    <citation type="journal article" date="2015" name="Data Brief">
        <title>Shoot transcriptome of the giant reed, Arundo donax.</title>
        <authorList>
            <person name="Barrero R.A."/>
            <person name="Guerrero F.D."/>
            <person name="Moolhuijzen P."/>
            <person name="Goolsby J.A."/>
            <person name="Tidwell J."/>
            <person name="Bellgard S.E."/>
            <person name="Bellgard M.I."/>
        </authorList>
    </citation>
    <scope>NUCLEOTIDE SEQUENCE</scope>
    <source>
        <tissue evidence="2">Shoot tissue taken approximately 20 cm above the soil surface</tissue>
    </source>
</reference>
<protein>
    <submittedName>
        <fullName evidence="2">Uncharacterized protein</fullName>
    </submittedName>
</protein>
<reference evidence="2" key="1">
    <citation type="submission" date="2014-09" db="EMBL/GenBank/DDBJ databases">
        <authorList>
            <person name="Magalhaes I.L.F."/>
            <person name="Oliveira U."/>
            <person name="Santos F.R."/>
            <person name="Vidigal T.H.D.A."/>
            <person name="Brescovit A.D."/>
            <person name="Santos A.J."/>
        </authorList>
    </citation>
    <scope>NUCLEOTIDE SEQUENCE</scope>
    <source>
        <tissue evidence="2">Shoot tissue taken approximately 20 cm above the soil surface</tissue>
    </source>
</reference>
<keyword evidence="1" id="KW-0812">Transmembrane</keyword>
<dbReference type="EMBL" id="GBRH01190893">
    <property type="protein sequence ID" value="JAE07003.1"/>
    <property type="molecule type" value="Transcribed_RNA"/>
</dbReference>
<evidence type="ECO:0000313" key="2">
    <source>
        <dbReference type="EMBL" id="JAE07003.1"/>
    </source>
</evidence>
<feature type="transmembrane region" description="Helical" evidence="1">
    <location>
        <begin position="20"/>
        <end position="42"/>
    </location>
</feature>
<keyword evidence="1" id="KW-1133">Transmembrane helix</keyword>
<keyword evidence="1" id="KW-0472">Membrane</keyword>
<organism evidence="2">
    <name type="scientific">Arundo donax</name>
    <name type="common">Giant reed</name>
    <name type="synonym">Donax arundinaceus</name>
    <dbReference type="NCBI Taxonomy" id="35708"/>
    <lineage>
        <taxon>Eukaryota</taxon>
        <taxon>Viridiplantae</taxon>
        <taxon>Streptophyta</taxon>
        <taxon>Embryophyta</taxon>
        <taxon>Tracheophyta</taxon>
        <taxon>Spermatophyta</taxon>
        <taxon>Magnoliopsida</taxon>
        <taxon>Liliopsida</taxon>
        <taxon>Poales</taxon>
        <taxon>Poaceae</taxon>
        <taxon>PACMAD clade</taxon>
        <taxon>Arundinoideae</taxon>
        <taxon>Arundineae</taxon>
        <taxon>Arundo</taxon>
    </lineage>
</organism>
<dbReference type="AlphaFoldDB" id="A0A0A9FFH3"/>
<accession>A0A0A9FFH3</accession>
<proteinExistence type="predicted"/>
<evidence type="ECO:0000256" key="1">
    <source>
        <dbReference type="SAM" id="Phobius"/>
    </source>
</evidence>
<sequence>MVAVNHLLVGNFQFSFCFPINLSSCLHAIGVNILVSCTFIYLCTTVHLRILHIFHSIALNFVLVTNS</sequence>
<name>A0A0A9FFH3_ARUDO</name>